<organism evidence="1 2">
    <name type="scientific">Acorus calamus</name>
    <name type="common">Sweet flag</name>
    <dbReference type="NCBI Taxonomy" id="4465"/>
    <lineage>
        <taxon>Eukaryota</taxon>
        <taxon>Viridiplantae</taxon>
        <taxon>Streptophyta</taxon>
        <taxon>Embryophyta</taxon>
        <taxon>Tracheophyta</taxon>
        <taxon>Spermatophyta</taxon>
        <taxon>Magnoliopsida</taxon>
        <taxon>Liliopsida</taxon>
        <taxon>Acoraceae</taxon>
        <taxon>Acorus</taxon>
    </lineage>
</organism>
<evidence type="ECO:0000313" key="2">
    <source>
        <dbReference type="Proteomes" id="UP001180020"/>
    </source>
</evidence>
<name>A0AAV9EF83_ACOCL</name>
<dbReference type="EMBL" id="JAUJYO010000007">
    <property type="protein sequence ID" value="KAK1312343.1"/>
    <property type="molecule type" value="Genomic_DNA"/>
</dbReference>
<keyword evidence="2" id="KW-1185">Reference proteome</keyword>
<evidence type="ECO:0000313" key="1">
    <source>
        <dbReference type="EMBL" id="KAK1312343.1"/>
    </source>
</evidence>
<protein>
    <submittedName>
        <fullName evidence="1">Uncharacterized protein</fullName>
    </submittedName>
</protein>
<gene>
    <name evidence="1" type="ORF">QJS10_CPA07g00873</name>
</gene>
<dbReference type="Proteomes" id="UP001180020">
    <property type="component" value="Unassembled WGS sequence"/>
</dbReference>
<proteinExistence type="predicted"/>
<reference evidence="1" key="2">
    <citation type="submission" date="2023-06" db="EMBL/GenBank/DDBJ databases">
        <authorList>
            <person name="Ma L."/>
            <person name="Liu K.-W."/>
            <person name="Li Z."/>
            <person name="Hsiao Y.-Y."/>
            <person name="Qi Y."/>
            <person name="Fu T."/>
            <person name="Tang G."/>
            <person name="Zhang D."/>
            <person name="Sun W.-H."/>
            <person name="Liu D.-K."/>
            <person name="Li Y."/>
            <person name="Chen G.-Z."/>
            <person name="Liu X.-D."/>
            <person name="Liao X.-Y."/>
            <person name="Jiang Y.-T."/>
            <person name="Yu X."/>
            <person name="Hao Y."/>
            <person name="Huang J."/>
            <person name="Zhao X.-W."/>
            <person name="Ke S."/>
            <person name="Chen Y.-Y."/>
            <person name="Wu W.-L."/>
            <person name="Hsu J.-L."/>
            <person name="Lin Y.-F."/>
            <person name="Huang M.-D."/>
            <person name="Li C.-Y."/>
            <person name="Huang L."/>
            <person name="Wang Z.-W."/>
            <person name="Zhao X."/>
            <person name="Zhong W.-Y."/>
            <person name="Peng D.-H."/>
            <person name="Ahmad S."/>
            <person name="Lan S."/>
            <person name="Zhang J.-S."/>
            <person name="Tsai W.-C."/>
            <person name="Van De Peer Y."/>
            <person name="Liu Z.-J."/>
        </authorList>
    </citation>
    <scope>NUCLEOTIDE SEQUENCE</scope>
    <source>
        <strain evidence="1">CP</strain>
        <tissue evidence="1">Leaves</tissue>
    </source>
</reference>
<dbReference type="AlphaFoldDB" id="A0AAV9EF83"/>
<accession>A0AAV9EF83</accession>
<comment type="caution">
    <text evidence="1">The sequence shown here is derived from an EMBL/GenBank/DDBJ whole genome shotgun (WGS) entry which is preliminary data.</text>
</comment>
<reference evidence="1" key="1">
    <citation type="journal article" date="2023" name="Nat. Commun.">
        <title>Diploid and tetraploid genomes of Acorus and the evolution of monocots.</title>
        <authorList>
            <person name="Ma L."/>
            <person name="Liu K.W."/>
            <person name="Li Z."/>
            <person name="Hsiao Y.Y."/>
            <person name="Qi Y."/>
            <person name="Fu T."/>
            <person name="Tang G.D."/>
            <person name="Zhang D."/>
            <person name="Sun W.H."/>
            <person name="Liu D.K."/>
            <person name="Li Y."/>
            <person name="Chen G.Z."/>
            <person name="Liu X.D."/>
            <person name="Liao X.Y."/>
            <person name="Jiang Y.T."/>
            <person name="Yu X."/>
            <person name="Hao Y."/>
            <person name="Huang J."/>
            <person name="Zhao X.W."/>
            <person name="Ke S."/>
            <person name="Chen Y.Y."/>
            <person name="Wu W.L."/>
            <person name="Hsu J.L."/>
            <person name="Lin Y.F."/>
            <person name="Huang M.D."/>
            <person name="Li C.Y."/>
            <person name="Huang L."/>
            <person name="Wang Z.W."/>
            <person name="Zhao X."/>
            <person name="Zhong W.Y."/>
            <person name="Peng D.H."/>
            <person name="Ahmad S."/>
            <person name="Lan S."/>
            <person name="Zhang J.S."/>
            <person name="Tsai W.C."/>
            <person name="Van de Peer Y."/>
            <person name="Liu Z.J."/>
        </authorList>
    </citation>
    <scope>NUCLEOTIDE SEQUENCE</scope>
    <source>
        <strain evidence="1">CP</strain>
    </source>
</reference>
<sequence length="120" mass="13800">MRHIFQFTISKADWKYLGVKVFAQQRTSQSANEIIDGVSHRIQGWKGQCLTMAGWHLLHAAQLNETVLLTLEKMIHSFLWGGGVKERVIHLLHWEAFAAGASRRSFWMAFGVHLSGWRLK</sequence>